<feature type="region of interest" description="Disordered" evidence="5">
    <location>
        <begin position="1"/>
        <end position="27"/>
    </location>
</feature>
<dbReference type="EMBL" id="JAUTXT010000057">
    <property type="protein sequence ID" value="KAK3670361.1"/>
    <property type="molecule type" value="Genomic_DNA"/>
</dbReference>
<proteinExistence type="predicted"/>
<dbReference type="AlphaFoldDB" id="A0AAE0TR10"/>
<keyword evidence="8" id="KW-1185">Reference proteome</keyword>
<protein>
    <submittedName>
        <fullName evidence="7">Uncharacterized protein</fullName>
    </submittedName>
</protein>
<dbReference type="InterPro" id="IPR002523">
    <property type="entry name" value="MgTranspt_CorA/ZnTranspt_ZntB"/>
</dbReference>
<dbReference type="Pfam" id="PF01544">
    <property type="entry name" value="CorA"/>
    <property type="match status" value="1"/>
</dbReference>
<evidence type="ECO:0000256" key="5">
    <source>
        <dbReference type="SAM" id="MobiDB-lite"/>
    </source>
</evidence>
<evidence type="ECO:0000313" key="8">
    <source>
        <dbReference type="Proteomes" id="UP001274830"/>
    </source>
</evidence>
<dbReference type="InterPro" id="IPR045863">
    <property type="entry name" value="CorA_TM1_TM2"/>
</dbReference>
<organism evidence="7 8">
    <name type="scientific">Recurvomyces mirabilis</name>
    <dbReference type="NCBI Taxonomy" id="574656"/>
    <lineage>
        <taxon>Eukaryota</taxon>
        <taxon>Fungi</taxon>
        <taxon>Dikarya</taxon>
        <taxon>Ascomycota</taxon>
        <taxon>Pezizomycotina</taxon>
        <taxon>Dothideomycetes</taxon>
        <taxon>Dothideomycetidae</taxon>
        <taxon>Mycosphaerellales</taxon>
        <taxon>Teratosphaeriaceae</taxon>
        <taxon>Recurvomyces</taxon>
    </lineage>
</organism>
<feature type="region of interest" description="Disordered" evidence="5">
    <location>
        <begin position="429"/>
        <end position="474"/>
    </location>
</feature>
<feature type="compositionally biased region" description="Acidic residues" evidence="5">
    <location>
        <begin position="452"/>
        <end position="463"/>
    </location>
</feature>
<feature type="transmembrane region" description="Helical" evidence="6">
    <location>
        <begin position="401"/>
        <end position="419"/>
    </location>
</feature>
<dbReference type="GO" id="GO:0016020">
    <property type="term" value="C:membrane"/>
    <property type="evidence" value="ECO:0007669"/>
    <property type="project" value="UniProtKB-SubCell"/>
</dbReference>
<reference evidence="7" key="1">
    <citation type="submission" date="2023-07" db="EMBL/GenBank/DDBJ databases">
        <title>Black Yeasts Isolated from many extreme environments.</title>
        <authorList>
            <person name="Coleine C."/>
            <person name="Stajich J.E."/>
            <person name="Selbmann L."/>
        </authorList>
    </citation>
    <scope>NUCLEOTIDE SEQUENCE</scope>
    <source>
        <strain evidence="7">CCFEE 5485</strain>
    </source>
</reference>
<evidence type="ECO:0000256" key="3">
    <source>
        <dbReference type="ARBA" id="ARBA00022989"/>
    </source>
</evidence>
<comment type="caution">
    <text evidence="7">The sequence shown here is derived from an EMBL/GenBank/DDBJ whole genome shotgun (WGS) entry which is preliminary data.</text>
</comment>
<feature type="compositionally biased region" description="Basic and acidic residues" evidence="5">
    <location>
        <begin position="464"/>
        <end position="474"/>
    </location>
</feature>
<evidence type="ECO:0000313" key="7">
    <source>
        <dbReference type="EMBL" id="KAK3670361.1"/>
    </source>
</evidence>
<name>A0AAE0TR10_9PEZI</name>
<keyword evidence="2 6" id="KW-0812">Transmembrane</keyword>
<feature type="transmembrane region" description="Helical" evidence="6">
    <location>
        <begin position="370"/>
        <end position="389"/>
    </location>
</feature>
<evidence type="ECO:0000256" key="1">
    <source>
        <dbReference type="ARBA" id="ARBA00004141"/>
    </source>
</evidence>
<accession>A0AAE0TR10</accession>
<feature type="compositionally biased region" description="Basic and acidic residues" evidence="5">
    <location>
        <begin position="429"/>
        <end position="451"/>
    </location>
</feature>
<dbReference type="SUPFAM" id="SSF144083">
    <property type="entry name" value="Magnesium transport protein CorA, transmembrane region"/>
    <property type="match status" value="1"/>
</dbReference>
<dbReference type="Proteomes" id="UP001274830">
    <property type="component" value="Unassembled WGS sequence"/>
</dbReference>
<keyword evidence="4 6" id="KW-0472">Membrane</keyword>
<feature type="compositionally biased region" description="Polar residues" evidence="5">
    <location>
        <begin position="1"/>
        <end position="12"/>
    </location>
</feature>
<evidence type="ECO:0000256" key="2">
    <source>
        <dbReference type="ARBA" id="ARBA00022692"/>
    </source>
</evidence>
<comment type="subcellular location">
    <subcellularLocation>
        <location evidence="1">Membrane</location>
        <topology evidence="1">Multi-pass membrane protein</topology>
    </subcellularLocation>
</comment>
<evidence type="ECO:0000256" key="6">
    <source>
        <dbReference type="SAM" id="Phobius"/>
    </source>
</evidence>
<evidence type="ECO:0000256" key="4">
    <source>
        <dbReference type="ARBA" id="ARBA00023136"/>
    </source>
</evidence>
<dbReference type="Gene3D" id="1.20.58.340">
    <property type="entry name" value="Magnesium transport protein CorA, transmembrane region"/>
    <property type="match status" value="1"/>
</dbReference>
<dbReference type="GO" id="GO:0046873">
    <property type="term" value="F:metal ion transmembrane transporter activity"/>
    <property type="evidence" value="ECO:0007669"/>
    <property type="project" value="InterPro"/>
</dbReference>
<gene>
    <name evidence="7" type="ORF">LTR78_009714</name>
</gene>
<sequence>MKQHHPTTTEVDITNDADKKKGTRRHSTVHRLQQKVRGIDFDCTDGADKTAPQITTLTLDDPDAIQEWFTSYPSTPCPALRLLTLEHRQESPHSSTRHIAAPQASKPWQPGQPFTQAILEHALWQHQAYTDLLPTRAGGCAALIDEPVCFILQTPLDSGPFCSLALSRRGHIVKGTYIYRNALGREERFLDPLEIMQGEKVISGWRASGMQIVSLPAAVARSQARYVSGELEDIAVRLDQVESALSDSGAGDAGAGTLTPITRVLQAQSSRLLSLERRMNLQSQILDSIEVVTAAHRHGTTPWPALAPMRNQIETWSHDMISLPRRIESAHRTIQTLIQQRNEQLNLAIAESSHRMMEAALRDNATMKTIAIMTMVFLPSTAVASFFSMQMFNWGVGGDSVVMAVPLTGLVVWGWWVWVRRSERRIEGMSRRDRLSTRGGSRDESERRDESFTDEVELETFDSEDVKTGAVREP</sequence>
<keyword evidence="3 6" id="KW-1133">Transmembrane helix</keyword>